<proteinExistence type="predicted"/>
<sequence length="259" mass="28346">MNDQPVISVEGVDKTFPGKDGVQALRGIDLTVGEGDFVSLLGPSGCGKSTLLRIMADLTEPTAGSVRVNGKPAAAARRDRDYGMVFQQPGLLDWRTVARNVELPLQVMGVAKAERRERARAMLDLVRLPDSQRRFPWQLSGGMQQRAAIARALAPEPRILLMDEPLSALDEMNREHLQGELLRIWSDTGTTVVMVTHSIAEAVFLSTRVVVMSPRPGRVAGTVDVDLPGRRTAATRNTPEFFEQVTKVRTMLHGVLEAA</sequence>
<dbReference type="InterPro" id="IPR003593">
    <property type="entry name" value="AAA+_ATPase"/>
</dbReference>
<keyword evidence="6" id="KW-1185">Reference proteome</keyword>
<dbReference type="SMART" id="SM00382">
    <property type="entry name" value="AAA"/>
    <property type="match status" value="1"/>
</dbReference>
<dbReference type="InterPro" id="IPR050166">
    <property type="entry name" value="ABC_transporter_ATP-bind"/>
</dbReference>
<dbReference type="SUPFAM" id="SSF52540">
    <property type="entry name" value="P-loop containing nucleoside triphosphate hydrolases"/>
    <property type="match status" value="1"/>
</dbReference>
<keyword evidence="1" id="KW-0813">Transport</keyword>
<reference evidence="6" key="1">
    <citation type="journal article" date="2019" name="Int. J. Syst. Evol. Microbiol.">
        <title>The Global Catalogue of Microorganisms (GCM) 10K type strain sequencing project: providing services to taxonomists for standard genome sequencing and annotation.</title>
        <authorList>
            <consortium name="The Broad Institute Genomics Platform"/>
            <consortium name="The Broad Institute Genome Sequencing Center for Infectious Disease"/>
            <person name="Wu L."/>
            <person name="Ma J."/>
        </authorList>
    </citation>
    <scope>NUCLEOTIDE SEQUENCE [LARGE SCALE GENOMIC DNA]</scope>
    <source>
        <strain evidence="6">JCM 3325</strain>
    </source>
</reference>
<evidence type="ECO:0000256" key="1">
    <source>
        <dbReference type="ARBA" id="ARBA00022448"/>
    </source>
</evidence>
<protein>
    <submittedName>
        <fullName evidence="5">ABC transporter ATP-binding protein</fullName>
    </submittedName>
</protein>
<dbReference type="Proteomes" id="UP001501231">
    <property type="component" value="Unassembled WGS sequence"/>
</dbReference>
<dbReference type="RefSeq" id="WP_344593921.1">
    <property type="nucleotide sequence ID" value="NZ_BAAARW010000024.1"/>
</dbReference>
<gene>
    <name evidence="5" type="ORF">GCM10010191_63280</name>
</gene>
<feature type="domain" description="ABC transporter" evidence="4">
    <location>
        <begin position="7"/>
        <end position="239"/>
    </location>
</feature>
<name>A0ABP5X0S6_9ACTN</name>
<accession>A0ABP5X0S6</accession>
<evidence type="ECO:0000256" key="2">
    <source>
        <dbReference type="ARBA" id="ARBA00022741"/>
    </source>
</evidence>
<dbReference type="Gene3D" id="3.40.50.300">
    <property type="entry name" value="P-loop containing nucleotide triphosphate hydrolases"/>
    <property type="match status" value="1"/>
</dbReference>
<dbReference type="InterPro" id="IPR017871">
    <property type="entry name" value="ABC_transporter-like_CS"/>
</dbReference>
<evidence type="ECO:0000313" key="6">
    <source>
        <dbReference type="Proteomes" id="UP001501231"/>
    </source>
</evidence>
<evidence type="ECO:0000259" key="4">
    <source>
        <dbReference type="PROSITE" id="PS50893"/>
    </source>
</evidence>
<dbReference type="Pfam" id="PF00005">
    <property type="entry name" value="ABC_tran"/>
    <property type="match status" value="1"/>
</dbReference>
<dbReference type="InterPro" id="IPR027417">
    <property type="entry name" value="P-loop_NTPase"/>
</dbReference>
<dbReference type="PROSITE" id="PS00211">
    <property type="entry name" value="ABC_TRANSPORTER_1"/>
    <property type="match status" value="1"/>
</dbReference>
<dbReference type="CDD" id="cd03293">
    <property type="entry name" value="ABC_NrtD_SsuB_transporters"/>
    <property type="match status" value="1"/>
</dbReference>
<dbReference type="PANTHER" id="PTHR42788">
    <property type="entry name" value="TAURINE IMPORT ATP-BINDING PROTEIN-RELATED"/>
    <property type="match status" value="1"/>
</dbReference>
<evidence type="ECO:0000256" key="3">
    <source>
        <dbReference type="ARBA" id="ARBA00022840"/>
    </source>
</evidence>
<keyword evidence="2" id="KW-0547">Nucleotide-binding</keyword>
<dbReference type="InterPro" id="IPR003439">
    <property type="entry name" value="ABC_transporter-like_ATP-bd"/>
</dbReference>
<dbReference type="GO" id="GO:0005524">
    <property type="term" value="F:ATP binding"/>
    <property type="evidence" value="ECO:0007669"/>
    <property type="project" value="UniProtKB-KW"/>
</dbReference>
<comment type="caution">
    <text evidence="5">The sequence shown here is derived from an EMBL/GenBank/DDBJ whole genome shotgun (WGS) entry which is preliminary data.</text>
</comment>
<organism evidence="5 6">
    <name type="scientific">Actinomadura vinacea</name>
    <dbReference type="NCBI Taxonomy" id="115336"/>
    <lineage>
        <taxon>Bacteria</taxon>
        <taxon>Bacillati</taxon>
        <taxon>Actinomycetota</taxon>
        <taxon>Actinomycetes</taxon>
        <taxon>Streptosporangiales</taxon>
        <taxon>Thermomonosporaceae</taxon>
        <taxon>Actinomadura</taxon>
    </lineage>
</organism>
<dbReference type="PROSITE" id="PS50893">
    <property type="entry name" value="ABC_TRANSPORTER_2"/>
    <property type="match status" value="1"/>
</dbReference>
<keyword evidence="3 5" id="KW-0067">ATP-binding</keyword>
<evidence type="ECO:0000313" key="5">
    <source>
        <dbReference type="EMBL" id="GAA2439291.1"/>
    </source>
</evidence>
<dbReference type="EMBL" id="BAAARW010000024">
    <property type="protein sequence ID" value="GAA2439291.1"/>
    <property type="molecule type" value="Genomic_DNA"/>
</dbReference>
<dbReference type="PANTHER" id="PTHR42788:SF20">
    <property type="entry name" value="ABC TRANSPORTER ATP-BINDING PROTEIN"/>
    <property type="match status" value="1"/>
</dbReference>